<keyword evidence="15" id="KW-1185">Reference proteome</keyword>
<accession>A0A1K1LH65</accession>
<dbReference type="InterPro" id="IPR036393">
    <property type="entry name" value="AceGlu_kinase-like_sf"/>
</dbReference>
<evidence type="ECO:0000256" key="7">
    <source>
        <dbReference type="ARBA" id="ARBA00022777"/>
    </source>
</evidence>
<dbReference type="EC" id="2.7.4.22" evidence="11"/>
<keyword evidence="5 11" id="KW-0808">Transferase</keyword>
<comment type="activity regulation">
    <text evidence="11">Inhibited by UTP.</text>
</comment>
<reference evidence="15" key="1">
    <citation type="submission" date="2016-10" db="EMBL/GenBank/DDBJ databases">
        <authorList>
            <person name="Wegmann U."/>
        </authorList>
    </citation>
    <scope>NUCLEOTIDE SEQUENCE [LARGE SCALE GENOMIC DNA]</scope>
</reference>
<dbReference type="PIRSF" id="PIRSF005650">
    <property type="entry name" value="Uridylate_kin"/>
    <property type="match status" value="1"/>
</dbReference>
<dbReference type="Proteomes" id="UP000186323">
    <property type="component" value="Chromosome I"/>
</dbReference>
<dbReference type="InterPro" id="IPR011817">
    <property type="entry name" value="Uridylate_kinase"/>
</dbReference>
<comment type="function">
    <text evidence="11">Catalyzes the reversible phosphorylation of UMP to UDP.</text>
</comment>
<evidence type="ECO:0000256" key="9">
    <source>
        <dbReference type="ARBA" id="ARBA00022975"/>
    </source>
</evidence>
<feature type="binding site" evidence="11">
    <location>
        <position position="74"/>
    </location>
    <ligand>
        <name>UMP</name>
        <dbReference type="ChEBI" id="CHEBI:57865"/>
    </ligand>
</feature>
<dbReference type="EMBL" id="JABAFY010000030">
    <property type="protein sequence ID" value="NME52537.1"/>
    <property type="molecule type" value="Genomic_DNA"/>
</dbReference>
<feature type="binding site" evidence="11">
    <location>
        <position position="59"/>
    </location>
    <ligand>
        <name>ATP</name>
        <dbReference type="ChEBI" id="CHEBI:30616"/>
    </ligand>
</feature>
<feature type="binding site" evidence="11">
    <location>
        <position position="55"/>
    </location>
    <ligand>
        <name>ATP</name>
        <dbReference type="ChEBI" id="CHEBI:30616"/>
    </ligand>
</feature>
<proteinExistence type="inferred from homology"/>
<evidence type="ECO:0000313" key="14">
    <source>
        <dbReference type="EMBL" id="SFV74049.1"/>
    </source>
</evidence>
<feature type="binding site" evidence="11">
    <location>
        <begin position="12"/>
        <end position="15"/>
    </location>
    <ligand>
        <name>ATP</name>
        <dbReference type="ChEBI" id="CHEBI:30616"/>
    </ligand>
</feature>
<evidence type="ECO:0000256" key="6">
    <source>
        <dbReference type="ARBA" id="ARBA00022741"/>
    </source>
</evidence>
<dbReference type="KEGG" id="dpg:DESPIGER_2227"/>
<dbReference type="PANTHER" id="PTHR42833">
    <property type="entry name" value="URIDYLATE KINASE"/>
    <property type="match status" value="1"/>
</dbReference>
<dbReference type="GO" id="GO:0005737">
    <property type="term" value="C:cytoplasm"/>
    <property type="evidence" value="ECO:0007669"/>
    <property type="project" value="UniProtKB-SubCell"/>
</dbReference>
<comment type="caution">
    <text evidence="11">Lacks conserved residue(s) required for the propagation of feature annotation.</text>
</comment>
<dbReference type="GO" id="GO:0044210">
    <property type="term" value="P:'de novo' CTP biosynthetic process"/>
    <property type="evidence" value="ECO:0007669"/>
    <property type="project" value="UniProtKB-UniRule"/>
</dbReference>
<dbReference type="FunFam" id="3.40.1160.10:FF:000001">
    <property type="entry name" value="Uridylate kinase"/>
    <property type="match status" value="1"/>
</dbReference>
<dbReference type="PANTHER" id="PTHR42833:SF4">
    <property type="entry name" value="URIDYLATE KINASE PUMPKIN, CHLOROPLASTIC"/>
    <property type="match status" value="1"/>
</dbReference>
<comment type="similarity">
    <text evidence="3 11">Belongs to the UMP kinase family.</text>
</comment>
<evidence type="ECO:0000313" key="16">
    <source>
        <dbReference type="Proteomes" id="UP000522333"/>
    </source>
</evidence>
<dbReference type="CDD" id="cd04254">
    <property type="entry name" value="AAK_UMPK-PyrH-Ec"/>
    <property type="match status" value="1"/>
</dbReference>
<dbReference type="EMBL" id="LT630450">
    <property type="protein sequence ID" value="SFV74049.1"/>
    <property type="molecule type" value="Genomic_DNA"/>
</dbReference>
<reference evidence="13 16" key="3">
    <citation type="submission" date="2020-04" db="EMBL/GenBank/DDBJ databases">
        <authorList>
            <person name="Hitch T.C.A."/>
            <person name="Wylensek D."/>
            <person name="Clavel T."/>
        </authorList>
    </citation>
    <scope>NUCLEOTIDE SEQUENCE [LARGE SCALE GENOMIC DNA]</scope>
    <source>
        <strain evidence="13 16">PG-251-APC-1</strain>
    </source>
</reference>
<keyword evidence="8 11" id="KW-0067">ATP-binding</keyword>
<evidence type="ECO:0000256" key="4">
    <source>
        <dbReference type="ARBA" id="ARBA00022490"/>
    </source>
</evidence>
<comment type="catalytic activity">
    <reaction evidence="10 11">
        <text>UMP + ATP = UDP + ADP</text>
        <dbReference type="Rhea" id="RHEA:24400"/>
        <dbReference type="ChEBI" id="CHEBI:30616"/>
        <dbReference type="ChEBI" id="CHEBI:57865"/>
        <dbReference type="ChEBI" id="CHEBI:58223"/>
        <dbReference type="ChEBI" id="CHEBI:456216"/>
        <dbReference type="EC" id="2.7.4.22"/>
    </reaction>
</comment>
<evidence type="ECO:0000256" key="11">
    <source>
        <dbReference type="HAMAP-Rule" id="MF_01220"/>
    </source>
</evidence>
<keyword evidence="6 11" id="KW-0547">Nucleotide-binding</keyword>
<evidence type="ECO:0000256" key="5">
    <source>
        <dbReference type="ARBA" id="ARBA00022679"/>
    </source>
</evidence>
<evidence type="ECO:0000256" key="3">
    <source>
        <dbReference type="ARBA" id="ARBA00007614"/>
    </source>
</evidence>
<comment type="subunit">
    <text evidence="11">Homohexamer.</text>
</comment>
<evidence type="ECO:0000259" key="12">
    <source>
        <dbReference type="Pfam" id="PF00696"/>
    </source>
</evidence>
<dbReference type="RefSeq" id="WP_006007843.1">
    <property type="nucleotide sequence ID" value="NZ_CABKOD010000039.1"/>
</dbReference>
<feature type="binding site" evidence="11">
    <location>
        <position position="54"/>
    </location>
    <ligand>
        <name>UMP</name>
        <dbReference type="ChEBI" id="CHEBI:57865"/>
    </ligand>
</feature>
<feature type="binding site" evidence="11">
    <location>
        <begin position="135"/>
        <end position="142"/>
    </location>
    <ligand>
        <name>UMP</name>
        <dbReference type="ChEBI" id="CHEBI:57865"/>
    </ligand>
</feature>
<evidence type="ECO:0000256" key="8">
    <source>
        <dbReference type="ARBA" id="ARBA00022840"/>
    </source>
</evidence>
<feature type="domain" description="Aspartate/glutamate/uridylate kinase" evidence="12">
    <location>
        <begin position="7"/>
        <end position="215"/>
    </location>
</feature>
<dbReference type="SUPFAM" id="SSF53633">
    <property type="entry name" value="Carbamate kinase-like"/>
    <property type="match status" value="1"/>
</dbReference>
<keyword evidence="9 11" id="KW-0665">Pyrimidine biosynthesis</keyword>
<dbReference type="InterPro" id="IPR001048">
    <property type="entry name" value="Asp/Glu/Uridylate_kinase"/>
</dbReference>
<dbReference type="AlphaFoldDB" id="A0A1K1LH65"/>
<dbReference type="NCBIfam" id="TIGR02075">
    <property type="entry name" value="pyrH_bact"/>
    <property type="match status" value="1"/>
</dbReference>
<dbReference type="GeneID" id="83731076"/>
<comment type="pathway">
    <text evidence="2 11">Pyrimidine metabolism; CTP biosynthesis via de novo pathway; UDP from UMP (UMPK route): step 1/1.</text>
</comment>
<dbReference type="InterPro" id="IPR015963">
    <property type="entry name" value="Uridylate_kinase_bac"/>
</dbReference>
<gene>
    <name evidence="11" type="primary">pyrH</name>
    <name evidence="14" type="ORF">DESPIGER_2227</name>
    <name evidence="13" type="ORF">HF854_08375</name>
</gene>
<reference evidence="14" key="2">
    <citation type="submission" date="2016-10" db="EMBL/GenBank/DDBJ databases">
        <authorList>
            <person name="de Groot N.N."/>
        </authorList>
    </citation>
    <scope>NUCLEOTIDE SEQUENCE [LARGE SCALE GENOMIC DNA]</scope>
    <source>
        <strain evidence="14">FI11049</strain>
    </source>
</reference>
<dbReference type="Pfam" id="PF00696">
    <property type="entry name" value="AA_kinase"/>
    <property type="match status" value="1"/>
</dbReference>
<feature type="binding site" evidence="11">
    <location>
        <position position="171"/>
    </location>
    <ligand>
        <name>ATP</name>
        <dbReference type="ChEBI" id="CHEBI:30616"/>
    </ligand>
</feature>
<dbReference type="GO" id="GO:0006225">
    <property type="term" value="P:UDP biosynthetic process"/>
    <property type="evidence" value="ECO:0007669"/>
    <property type="project" value="TreeGrafter"/>
</dbReference>
<comment type="subcellular location">
    <subcellularLocation>
        <location evidence="1 11">Cytoplasm</location>
    </subcellularLocation>
</comment>
<keyword evidence="7 11" id="KW-0418">Kinase</keyword>
<dbReference type="GO" id="GO:0033862">
    <property type="term" value="F:UMP kinase activity"/>
    <property type="evidence" value="ECO:0007669"/>
    <property type="project" value="UniProtKB-EC"/>
</dbReference>
<sequence>MAELKYKRVLLKLSGEALAGEQKTGIDPETVGTICKEIGGLLDMGVELALVIGGGNIFRGLSGSAKGMERSSADYMGMLATVLNALAVQDMLEKFGYPTRVLSAIDMQEVCEPFIRRRAMRHLEKGRVVICAAGTGNPYFTTDTTAALRGMELQCDAIIKATKVDGIYDKDPAKFPDAVKYDSLSYDETLSRHLGVMDAAAFALVRDNNVPIIVCRMLGGDIRRAILGEQVGTIVHDC</sequence>
<dbReference type="Gene3D" id="3.40.1160.10">
    <property type="entry name" value="Acetylglutamate kinase-like"/>
    <property type="match status" value="1"/>
</dbReference>
<organism evidence="14 15">
    <name type="scientific">Desulfovibrio piger</name>
    <dbReference type="NCBI Taxonomy" id="901"/>
    <lineage>
        <taxon>Bacteria</taxon>
        <taxon>Pseudomonadati</taxon>
        <taxon>Thermodesulfobacteriota</taxon>
        <taxon>Desulfovibrionia</taxon>
        <taxon>Desulfovibrionales</taxon>
        <taxon>Desulfovibrionaceae</taxon>
        <taxon>Desulfovibrio</taxon>
    </lineage>
</organism>
<dbReference type="OrthoDB" id="9807458at2"/>
<dbReference type="GO" id="GO:0005524">
    <property type="term" value="F:ATP binding"/>
    <property type="evidence" value="ECO:0007669"/>
    <property type="project" value="UniProtKB-KW"/>
</dbReference>
<keyword evidence="4 11" id="KW-0963">Cytoplasm</keyword>
<evidence type="ECO:0000313" key="15">
    <source>
        <dbReference type="Proteomes" id="UP000186323"/>
    </source>
</evidence>
<feature type="binding site" evidence="11">
    <location>
        <position position="168"/>
    </location>
    <ligand>
        <name>ATP</name>
        <dbReference type="ChEBI" id="CHEBI:30616"/>
    </ligand>
</feature>
<evidence type="ECO:0000256" key="2">
    <source>
        <dbReference type="ARBA" id="ARBA00004791"/>
    </source>
</evidence>
<protein>
    <recommendedName>
        <fullName evidence="11">Uridylate kinase</fullName>
        <shortName evidence="11">UK</shortName>
        <ecNumber evidence="11">2.7.4.22</ecNumber>
    </recommendedName>
    <alternativeName>
        <fullName evidence="11">Uridine monophosphate kinase</fullName>
        <shortName evidence="11">UMP kinase</shortName>
        <shortName evidence="11">UMPK</shortName>
    </alternativeName>
</protein>
<evidence type="ECO:0000256" key="1">
    <source>
        <dbReference type="ARBA" id="ARBA00004496"/>
    </source>
</evidence>
<dbReference type="Proteomes" id="UP000522333">
    <property type="component" value="Unassembled WGS sequence"/>
</dbReference>
<name>A0A1K1LH65_9BACT</name>
<evidence type="ECO:0000256" key="10">
    <source>
        <dbReference type="ARBA" id="ARBA00047767"/>
    </source>
</evidence>
<evidence type="ECO:0000313" key="13">
    <source>
        <dbReference type="EMBL" id="NME52537.1"/>
    </source>
</evidence>
<feature type="binding site" evidence="11">
    <location>
        <position position="162"/>
    </location>
    <ligand>
        <name>ATP</name>
        <dbReference type="ChEBI" id="CHEBI:30616"/>
    </ligand>
</feature>
<dbReference type="UniPathway" id="UPA00159">
    <property type="reaction ID" value="UER00275"/>
</dbReference>
<dbReference type="HAMAP" id="MF_01220_B">
    <property type="entry name" value="PyrH_B"/>
    <property type="match status" value="1"/>
</dbReference>